<keyword evidence="4" id="KW-0732">Signal</keyword>
<evidence type="ECO:0000256" key="4">
    <source>
        <dbReference type="SAM" id="SignalP"/>
    </source>
</evidence>
<dbReference type="GO" id="GO:0006285">
    <property type="term" value="P:base-excision repair, AP site formation"/>
    <property type="evidence" value="ECO:0007669"/>
    <property type="project" value="TreeGrafter"/>
</dbReference>
<dbReference type="PANTHER" id="PTHR43003:SF5">
    <property type="entry name" value="DNA-3-METHYLADENINE GLYCOSYLASE"/>
    <property type="match status" value="1"/>
</dbReference>
<dbReference type="EMBL" id="HBIN01021968">
    <property type="protein sequence ID" value="CAE0446869.1"/>
    <property type="molecule type" value="Transcribed_RNA"/>
</dbReference>
<dbReference type="InterPro" id="IPR011257">
    <property type="entry name" value="DNA_glycosylase"/>
</dbReference>
<dbReference type="GO" id="GO:0032993">
    <property type="term" value="C:protein-DNA complex"/>
    <property type="evidence" value="ECO:0007669"/>
    <property type="project" value="TreeGrafter"/>
</dbReference>
<evidence type="ECO:0000256" key="3">
    <source>
        <dbReference type="ARBA" id="ARBA00023204"/>
    </source>
</evidence>
<gene>
    <name evidence="6" type="ORF">ASTO00021_LOCUS16859</name>
</gene>
<dbReference type="GO" id="GO:0008725">
    <property type="term" value="F:DNA-3-methyladenine glycosylase activity"/>
    <property type="evidence" value="ECO:0007669"/>
    <property type="project" value="TreeGrafter"/>
</dbReference>
<dbReference type="SUPFAM" id="SSF48150">
    <property type="entry name" value="DNA-glycosylase"/>
    <property type="match status" value="1"/>
</dbReference>
<proteinExistence type="inferred from homology"/>
<name>A0A7S3PQB3_9STRA</name>
<organism evidence="6">
    <name type="scientific">Aplanochytrium stocchinoi</name>
    <dbReference type="NCBI Taxonomy" id="215587"/>
    <lineage>
        <taxon>Eukaryota</taxon>
        <taxon>Sar</taxon>
        <taxon>Stramenopiles</taxon>
        <taxon>Bigyra</taxon>
        <taxon>Labyrinthulomycetes</taxon>
        <taxon>Thraustochytrida</taxon>
        <taxon>Thraustochytriidae</taxon>
        <taxon>Aplanochytrium</taxon>
    </lineage>
</organism>
<sequence length="393" mass="45201">MRLGHFAVYSLGACCLWSVLTKLGTKVFSKEIHKHLNINFCWYSMYKIRKLNPRLALVLSVQIRTSYVSPSGRRWYIMEIQNQRRSPRFKNHSKDLAVVNKFEQVMKRKYSSSGKRKLDVQLYKEEATKTPSEKVISKSKSNRNVAVFNISPKLKGSAKVRKLTICPSNFVSCDSPQVLEEGKVEHALIHLRKVCPKLEEIISKISPEKLVLKRMCSVSNADPFRSLCRALISQQLSTKAADSIYCKFTNLCGLEASCVTPDRILSFEKEQLRCCGFSQRKAEYVQSLASFFLENELDKAKFEIMTDNKIRECLIQVRGIGEWTIHMFLMFSLGRQDVLPVGDLIIRKKFKAIFQPSVKDKKQLPQPDQILEISKPWKPYRSVASLLLWHAPS</sequence>
<dbReference type="InterPro" id="IPR003265">
    <property type="entry name" value="HhH-GPD_domain"/>
</dbReference>
<feature type="domain" description="HhH-GPD" evidence="5">
    <location>
        <begin position="232"/>
        <end position="393"/>
    </location>
</feature>
<dbReference type="SMART" id="SM00478">
    <property type="entry name" value="ENDO3c"/>
    <property type="match status" value="1"/>
</dbReference>
<reference evidence="6" key="1">
    <citation type="submission" date="2021-01" db="EMBL/GenBank/DDBJ databases">
        <authorList>
            <person name="Corre E."/>
            <person name="Pelletier E."/>
            <person name="Niang G."/>
            <person name="Scheremetjew M."/>
            <person name="Finn R."/>
            <person name="Kale V."/>
            <person name="Holt S."/>
            <person name="Cochrane G."/>
            <person name="Meng A."/>
            <person name="Brown T."/>
            <person name="Cohen L."/>
        </authorList>
    </citation>
    <scope>NUCLEOTIDE SEQUENCE</scope>
    <source>
        <strain evidence="6">GSBS06</strain>
    </source>
</reference>
<evidence type="ECO:0000256" key="1">
    <source>
        <dbReference type="ARBA" id="ARBA00010817"/>
    </source>
</evidence>
<evidence type="ECO:0000256" key="2">
    <source>
        <dbReference type="ARBA" id="ARBA00022763"/>
    </source>
</evidence>
<evidence type="ECO:0000259" key="5">
    <source>
        <dbReference type="SMART" id="SM00478"/>
    </source>
</evidence>
<comment type="similarity">
    <text evidence="1">Belongs to the alkylbase DNA glycosidase AlkA family.</text>
</comment>
<dbReference type="FunFam" id="1.10.340.30:FF:000004">
    <property type="entry name" value="DNA-3-methyladenine glycosylase II"/>
    <property type="match status" value="1"/>
</dbReference>
<dbReference type="PANTHER" id="PTHR43003">
    <property type="entry name" value="DNA-3-METHYLADENINE GLYCOSYLASE"/>
    <property type="match status" value="1"/>
</dbReference>
<dbReference type="InterPro" id="IPR051912">
    <property type="entry name" value="Alkylbase_DNA_Glycosylase/TA"/>
</dbReference>
<keyword evidence="3" id="KW-0234">DNA repair</keyword>
<dbReference type="GO" id="GO:0005634">
    <property type="term" value="C:nucleus"/>
    <property type="evidence" value="ECO:0007669"/>
    <property type="project" value="TreeGrafter"/>
</dbReference>
<dbReference type="AlphaFoldDB" id="A0A7S3PQB3"/>
<dbReference type="Gene3D" id="1.10.340.30">
    <property type="entry name" value="Hypothetical protein, domain 2"/>
    <property type="match status" value="1"/>
</dbReference>
<dbReference type="GO" id="GO:0006307">
    <property type="term" value="P:DNA alkylation repair"/>
    <property type="evidence" value="ECO:0007669"/>
    <property type="project" value="TreeGrafter"/>
</dbReference>
<accession>A0A7S3PQB3</accession>
<dbReference type="CDD" id="cd00056">
    <property type="entry name" value="ENDO3c"/>
    <property type="match status" value="1"/>
</dbReference>
<dbReference type="GO" id="GO:0043916">
    <property type="term" value="F:DNA-7-methylguanine glycosylase activity"/>
    <property type="evidence" value="ECO:0007669"/>
    <property type="project" value="TreeGrafter"/>
</dbReference>
<feature type="signal peptide" evidence="4">
    <location>
        <begin position="1"/>
        <end position="29"/>
    </location>
</feature>
<dbReference type="Pfam" id="PF00730">
    <property type="entry name" value="HhH-GPD"/>
    <property type="match status" value="1"/>
</dbReference>
<protein>
    <recommendedName>
        <fullName evidence="5">HhH-GPD domain-containing protein</fullName>
    </recommendedName>
</protein>
<dbReference type="Gene3D" id="1.10.1670.40">
    <property type="match status" value="1"/>
</dbReference>
<evidence type="ECO:0000313" key="6">
    <source>
        <dbReference type="EMBL" id="CAE0446869.1"/>
    </source>
</evidence>
<keyword evidence="2" id="KW-0227">DNA damage</keyword>
<feature type="chain" id="PRO_5030791006" description="HhH-GPD domain-containing protein" evidence="4">
    <location>
        <begin position="30"/>
        <end position="393"/>
    </location>
</feature>
<dbReference type="GO" id="GO:0032131">
    <property type="term" value="F:alkylated DNA binding"/>
    <property type="evidence" value="ECO:0007669"/>
    <property type="project" value="TreeGrafter"/>
</dbReference>